<dbReference type="AlphaFoldDB" id="A0A0A9EH86"/>
<dbReference type="PANTHER" id="PTHR45738">
    <property type="entry name" value="POLYPHOSPHOINOSITIDE PHOSPHATASE"/>
    <property type="match status" value="1"/>
</dbReference>
<reference evidence="3" key="1">
    <citation type="submission" date="2014-09" db="EMBL/GenBank/DDBJ databases">
        <authorList>
            <person name="Magalhaes I.L.F."/>
            <person name="Oliveira U."/>
            <person name="Santos F.R."/>
            <person name="Vidigal T.H.D.A."/>
            <person name="Brescovit A.D."/>
            <person name="Santos A.J."/>
        </authorList>
    </citation>
    <scope>NUCLEOTIDE SEQUENCE</scope>
    <source>
        <tissue evidence="3">Shoot tissue taken approximately 20 cm above the soil surface</tissue>
    </source>
</reference>
<name>A0A0A9EH86_ARUDO</name>
<dbReference type="GO" id="GO:0043813">
    <property type="term" value="F:phosphatidylinositol-3,5-bisphosphate 5-phosphatase activity"/>
    <property type="evidence" value="ECO:0007669"/>
    <property type="project" value="InterPro"/>
</dbReference>
<proteinExistence type="predicted"/>
<protein>
    <submittedName>
        <fullName evidence="3">Uncharacterized protein</fullName>
    </submittedName>
</protein>
<evidence type="ECO:0000256" key="1">
    <source>
        <dbReference type="ARBA" id="ARBA00022801"/>
    </source>
</evidence>
<sequence length="272" mass="30820">MPTQNQWKTSIFVWCITAKRLVCLKNCRFLGHFQPHQGKPALWKLDSDQHYNIGRQGTLNEEIGRSFIKRSLSDGNILCDNSVPVSNCNVGESNAELLPMQQLDDIREPSDSAPEISICEPNPYPRCVLFLNNFCTVKLLPVHECNMSKPHFLIFSMNYGTMPGRHSMSEERQNYLKRLGYPELHSSNFLDLDLLSSSGNSCDEEVFERSSLINSPMDVISVESSTSYSEQGHNDEGRDDTDLSRSSSQLSDARDYSDRFAQWVANGGMLCY</sequence>
<evidence type="ECO:0000256" key="2">
    <source>
        <dbReference type="SAM" id="MobiDB-lite"/>
    </source>
</evidence>
<accession>A0A0A9EH86</accession>
<feature type="compositionally biased region" description="Basic and acidic residues" evidence="2">
    <location>
        <begin position="232"/>
        <end position="243"/>
    </location>
</feature>
<keyword evidence="1" id="KW-0378">Hydrolase</keyword>
<dbReference type="EMBL" id="GBRH01197811">
    <property type="protein sequence ID" value="JAE00085.1"/>
    <property type="molecule type" value="Transcribed_RNA"/>
</dbReference>
<organism evidence="3">
    <name type="scientific">Arundo donax</name>
    <name type="common">Giant reed</name>
    <name type="synonym">Donax arundinaceus</name>
    <dbReference type="NCBI Taxonomy" id="35708"/>
    <lineage>
        <taxon>Eukaryota</taxon>
        <taxon>Viridiplantae</taxon>
        <taxon>Streptophyta</taxon>
        <taxon>Embryophyta</taxon>
        <taxon>Tracheophyta</taxon>
        <taxon>Spermatophyta</taxon>
        <taxon>Magnoliopsida</taxon>
        <taxon>Liliopsida</taxon>
        <taxon>Poales</taxon>
        <taxon>Poaceae</taxon>
        <taxon>PACMAD clade</taxon>
        <taxon>Arundinoideae</taxon>
        <taxon>Arundineae</taxon>
        <taxon>Arundo</taxon>
    </lineage>
</organism>
<feature type="region of interest" description="Disordered" evidence="2">
    <location>
        <begin position="224"/>
        <end position="251"/>
    </location>
</feature>
<reference evidence="3" key="2">
    <citation type="journal article" date="2015" name="Data Brief">
        <title>Shoot transcriptome of the giant reed, Arundo donax.</title>
        <authorList>
            <person name="Barrero R.A."/>
            <person name="Guerrero F.D."/>
            <person name="Moolhuijzen P."/>
            <person name="Goolsby J.A."/>
            <person name="Tidwell J."/>
            <person name="Bellgard S.E."/>
            <person name="Bellgard M.I."/>
        </authorList>
    </citation>
    <scope>NUCLEOTIDE SEQUENCE</scope>
    <source>
        <tissue evidence="3">Shoot tissue taken approximately 20 cm above the soil surface</tissue>
    </source>
</reference>
<evidence type="ECO:0000313" key="3">
    <source>
        <dbReference type="EMBL" id="JAE00085.1"/>
    </source>
</evidence>
<dbReference type="PANTHER" id="PTHR45738:SF3">
    <property type="entry name" value="OS03G0182400 PROTEIN"/>
    <property type="match status" value="1"/>
</dbReference>
<dbReference type="InterPro" id="IPR043573">
    <property type="entry name" value="Fig4-like"/>
</dbReference>
<dbReference type="GO" id="GO:0046856">
    <property type="term" value="P:phosphatidylinositol dephosphorylation"/>
    <property type="evidence" value="ECO:0007669"/>
    <property type="project" value="InterPro"/>
</dbReference>